<dbReference type="Pfam" id="PF13561">
    <property type="entry name" value="adh_short_C2"/>
    <property type="match status" value="1"/>
</dbReference>
<dbReference type="InterPro" id="IPR036291">
    <property type="entry name" value="NAD(P)-bd_dom_sf"/>
</dbReference>
<evidence type="ECO:0000313" key="4">
    <source>
        <dbReference type="Proteomes" id="UP001324427"/>
    </source>
</evidence>
<protein>
    <submittedName>
        <fullName evidence="3">Uncharacterized protein</fullName>
    </submittedName>
</protein>
<comment type="similarity">
    <text evidence="1">Belongs to the short-chain dehydrogenases/reductases (SDR) family.</text>
</comment>
<organism evidence="3 4">
    <name type="scientific">Oleoguttula mirabilis</name>
    <dbReference type="NCBI Taxonomy" id="1507867"/>
    <lineage>
        <taxon>Eukaryota</taxon>
        <taxon>Fungi</taxon>
        <taxon>Dikarya</taxon>
        <taxon>Ascomycota</taxon>
        <taxon>Pezizomycotina</taxon>
        <taxon>Dothideomycetes</taxon>
        <taxon>Dothideomycetidae</taxon>
        <taxon>Mycosphaerellales</taxon>
        <taxon>Teratosphaeriaceae</taxon>
        <taxon>Oleoguttula</taxon>
    </lineage>
</organism>
<dbReference type="Proteomes" id="UP001324427">
    <property type="component" value="Unassembled WGS sequence"/>
</dbReference>
<dbReference type="PANTHER" id="PTHR42760">
    <property type="entry name" value="SHORT-CHAIN DEHYDROGENASES/REDUCTASES FAMILY MEMBER"/>
    <property type="match status" value="1"/>
</dbReference>
<evidence type="ECO:0000313" key="3">
    <source>
        <dbReference type="EMBL" id="KAK4543527.1"/>
    </source>
</evidence>
<dbReference type="PRINTS" id="PR00081">
    <property type="entry name" value="GDHRDH"/>
</dbReference>
<dbReference type="SUPFAM" id="SSF51735">
    <property type="entry name" value="NAD(P)-binding Rossmann-fold domains"/>
    <property type="match status" value="1"/>
</dbReference>
<accession>A0AAV9JFI4</accession>
<dbReference type="EMBL" id="JAVFHQ010000031">
    <property type="protein sequence ID" value="KAK4543527.1"/>
    <property type="molecule type" value="Genomic_DNA"/>
</dbReference>
<keyword evidence="2" id="KW-0521">NADP</keyword>
<gene>
    <name evidence="3" type="ORF">LTR36_005422</name>
</gene>
<dbReference type="AlphaFoldDB" id="A0AAV9JFI4"/>
<evidence type="ECO:0000256" key="1">
    <source>
        <dbReference type="ARBA" id="ARBA00006484"/>
    </source>
</evidence>
<comment type="caution">
    <text evidence="3">The sequence shown here is derived from an EMBL/GenBank/DDBJ whole genome shotgun (WGS) entry which is preliminary data.</text>
</comment>
<evidence type="ECO:0000256" key="2">
    <source>
        <dbReference type="ARBA" id="ARBA00022857"/>
    </source>
</evidence>
<dbReference type="FunFam" id="3.40.50.720:FF:000084">
    <property type="entry name" value="Short-chain dehydrogenase reductase"/>
    <property type="match status" value="1"/>
</dbReference>
<dbReference type="InterPro" id="IPR002347">
    <property type="entry name" value="SDR_fam"/>
</dbReference>
<dbReference type="GO" id="GO:0016616">
    <property type="term" value="F:oxidoreductase activity, acting on the CH-OH group of donors, NAD or NADP as acceptor"/>
    <property type="evidence" value="ECO:0007669"/>
    <property type="project" value="TreeGrafter"/>
</dbReference>
<name>A0AAV9JFI4_9PEZI</name>
<reference evidence="3 4" key="1">
    <citation type="submission" date="2021-11" db="EMBL/GenBank/DDBJ databases">
        <title>Black yeast isolated from Biological Soil Crust.</title>
        <authorList>
            <person name="Kurbessoian T."/>
        </authorList>
    </citation>
    <scope>NUCLEOTIDE SEQUENCE [LARGE SCALE GENOMIC DNA]</scope>
    <source>
        <strain evidence="3 4">CCFEE 5522</strain>
    </source>
</reference>
<dbReference type="PRINTS" id="PR00080">
    <property type="entry name" value="SDRFAMILY"/>
</dbReference>
<dbReference type="Gene3D" id="3.40.50.720">
    <property type="entry name" value="NAD(P)-binding Rossmann-like Domain"/>
    <property type="match status" value="1"/>
</dbReference>
<proteinExistence type="inferred from homology"/>
<dbReference type="CDD" id="cd05233">
    <property type="entry name" value="SDR_c"/>
    <property type="match status" value="1"/>
</dbReference>
<keyword evidence="4" id="KW-1185">Reference proteome</keyword>
<sequence>MHLGLEKKVVLLTGGTKGIGRSMVKAFCQEGATVYFCSRTKADVEAANESLAKEFPDTKAIGAAVDVTNHTQLAEWVTNCAQESGRIDVVVANVSALTIPDTLENWQTAFNTDMLGTYTLIRAALPHLEKTKGNIITISSVSGRDVDFTAPGPYGAIKATLVHYTAQLAHTLAPKGVRANTVSPGNIYIPDGVWGQIEADQPDFFKKQLESNPMGRMGRPEEIADAVLYLASERASFVSGTNFTVDGALCTGVQL</sequence>